<evidence type="ECO:0000256" key="2">
    <source>
        <dbReference type="SAM" id="MobiDB-lite"/>
    </source>
</evidence>
<accession>A0A9R0IFY2</accession>
<reference evidence="4" key="2">
    <citation type="submission" date="2025-08" db="UniProtKB">
        <authorList>
            <consortium name="RefSeq"/>
        </authorList>
    </citation>
    <scope>IDENTIFICATION</scope>
    <source>
        <tissue evidence="4">Leaf</tissue>
    </source>
</reference>
<dbReference type="Proteomes" id="UP000813463">
    <property type="component" value="Chromosome 2"/>
</dbReference>
<feature type="compositionally biased region" description="Basic and acidic residues" evidence="2">
    <location>
        <begin position="44"/>
        <end position="69"/>
    </location>
</feature>
<dbReference type="RefSeq" id="XP_021848283.1">
    <property type="nucleotide sequence ID" value="XM_021992591.2"/>
</dbReference>
<name>A0A9R0IFY2_SPIOL</name>
<feature type="coiled-coil region" evidence="1">
    <location>
        <begin position="1"/>
        <end position="28"/>
    </location>
</feature>
<proteinExistence type="predicted"/>
<feature type="region of interest" description="Disordered" evidence="2">
    <location>
        <begin position="32"/>
        <end position="87"/>
    </location>
</feature>
<keyword evidence="1" id="KW-0175">Coiled coil</keyword>
<evidence type="ECO:0000313" key="4">
    <source>
        <dbReference type="RefSeq" id="XP_021848283.1"/>
    </source>
</evidence>
<evidence type="ECO:0000313" key="3">
    <source>
        <dbReference type="Proteomes" id="UP000813463"/>
    </source>
</evidence>
<dbReference type="KEGG" id="soe:110787954"/>
<keyword evidence="3" id="KW-1185">Reference proteome</keyword>
<feature type="region of interest" description="Disordered" evidence="2">
    <location>
        <begin position="117"/>
        <end position="195"/>
    </location>
</feature>
<dbReference type="OrthoDB" id="1741293at2759"/>
<dbReference type="AlphaFoldDB" id="A0A9R0IFY2"/>
<sequence length="195" mass="21588">MSRNKKNIKDENDEVEELLRAAEDAALLKMNLNSHTVHPSPSDLHPDLEQRFRDLKSGSKSKAKQESMTRKMPQPQPSQVPKEVEEDDLLSRFAALKASLPRPSPSISCSLMGAETSDKLAGGSLGGEANIDDDEEDEVEKVIRWAMDAARLDPSPSSDDEEIEDDTKSDDDSDDNETSDEDAETSKRNPKGQHK</sequence>
<dbReference type="GeneID" id="110787954"/>
<feature type="compositionally biased region" description="Acidic residues" evidence="2">
    <location>
        <begin position="130"/>
        <end position="139"/>
    </location>
</feature>
<feature type="compositionally biased region" description="Acidic residues" evidence="2">
    <location>
        <begin position="158"/>
        <end position="183"/>
    </location>
</feature>
<protein>
    <submittedName>
        <fullName evidence="4">Uncharacterized protein</fullName>
    </submittedName>
</protein>
<gene>
    <name evidence="4" type="primary">LOC110787954</name>
</gene>
<reference evidence="3" key="1">
    <citation type="journal article" date="2021" name="Nat. Commun.">
        <title>Genomic analyses provide insights into spinach domestication and the genetic basis of agronomic traits.</title>
        <authorList>
            <person name="Cai X."/>
            <person name="Sun X."/>
            <person name="Xu C."/>
            <person name="Sun H."/>
            <person name="Wang X."/>
            <person name="Ge C."/>
            <person name="Zhang Z."/>
            <person name="Wang Q."/>
            <person name="Fei Z."/>
            <person name="Jiao C."/>
            <person name="Wang Q."/>
        </authorList>
    </citation>
    <scope>NUCLEOTIDE SEQUENCE [LARGE SCALE GENOMIC DNA]</scope>
    <source>
        <strain evidence="3">cv. Varoflay</strain>
    </source>
</reference>
<evidence type="ECO:0000256" key="1">
    <source>
        <dbReference type="SAM" id="Coils"/>
    </source>
</evidence>
<organism evidence="3 4">
    <name type="scientific">Spinacia oleracea</name>
    <name type="common">Spinach</name>
    <dbReference type="NCBI Taxonomy" id="3562"/>
    <lineage>
        <taxon>Eukaryota</taxon>
        <taxon>Viridiplantae</taxon>
        <taxon>Streptophyta</taxon>
        <taxon>Embryophyta</taxon>
        <taxon>Tracheophyta</taxon>
        <taxon>Spermatophyta</taxon>
        <taxon>Magnoliopsida</taxon>
        <taxon>eudicotyledons</taxon>
        <taxon>Gunneridae</taxon>
        <taxon>Pentapetalae</taxon>
        <taxon>Caryophyllales</taxon>
        <taxon>Chenopodiaceae</taxon>
        <taxon>Chenopodioideae</taxon>
        <taxon>Anserineae</taxon>
        <taxon>Spinacia</taxon>
    </lineage>
</organism>